<dbReference type="InterPro" id="IPR023214">
    <property type="entry name" value="HAD_sf"/>
</dbReference>
<dbReference type="InterPro" id="IPR051014">
    <property type="entry name" value="Cation_Transport_ATPase_IB"/>
</dbReference>
<evidence type="ECO:0000256" key="2">
    <source>
        <dbReference type="ARBA" id="ARBA00006024"/>
    </source>
</evidence>
<dbReference type="InterPro" id="IPR018303">
    <property type="entry name" value="ATPase_P-typ_P_site"/>
</dbReference>
<keyword evidence="6" id="KW-1278">Translocase</keyword>
<dbReference type="RefSeq" id="WP_125130108.1">
    <property type="nucleotide sequence ID" value="NZ_RHJS01000002.1"/>
</dbReference>
<evidence type="ECO:0000313" key="13">
    <source>
        <dbReference type="EMBL" id="RRK34881.1"/>
    </source>
</evidence>
<dbReference type="AlphaFoldDB" id="A0A3R8L247"/>
<evidence type="ECO:0000256" key="10">
    <source>
        <dbReference type="ARBA" id="ARBA00049338"/>
    </source>
</evidence>
<dbReference type="PANTHER" id="PTHR48085:SF5">
    <property type="entry name" value="CADMIUM_ZINC-TRANSPORTING ATPASE HMA4-RELATED"/>
    <property type="match status" value="1"/>
</dbReference>
<dbReference type="InterPro" id="IPR023299">
    <property type="entry name" value="ATPase_P-typ_cyto_dom_N"/>
</dbReference>
<evidence type="ECO:0000256" key="7">
    <source>
        <dbReference type="ARBA" id="ARBA00022989"/>
    </source>
</evidence>
<feature type="transmembrane region" description="Helical" evidence="11">
    <location>
        <begin position="601"/>
        <end position="619"/>
    </location>
</feature>
<gene>
    <name evidence="13" type="primary">cadA</name>
    <name evidence="13" type="ORF">EBB54_28755</name>
</gene>
<dbReference type="PROSITE" id="PS00154">
    <property type="entry name" value="ATPASE_E1_E2"/>
    <property type="match status" value="1"/>
</dbReference>
<keyword evidence="11" id="KW-1003">Cell membrane</keyword>
<comment type="subcellular location">
    <subcellularLocation>
        <location evidence="11">Cell membrane</location>
    </subcellularLocation>
    <subcellularLocation>
        <location evidence="1">Membrane</location>
        <topology evidence="1">Multi-pass membrane protein</topology>
    </subcellularLocation>
</comment>
<dbReference type="Pfam" id="PF00122">
    <property type="entry name" value="E1-E2_ATPase"/>
    <property type="match status" value="1"/>
</dbReference>
<comment type="catalytic activity">
    <reaction evidence="10">
        <text>Cd(2+)(in) + ATP + H2O = Cd(2+)(out) + ADP + phosphate + H(+)</text>
        <dbReference type="Rhea" id="RHEA:12132"/>
        <dbReference type="ChEBI" id="CHEBI:15377"/>
        <dbReference type="ChEBI" id="CHEBI:15378"/>
        <dbReference type="ChEBI" id="CHEBI:30616"/>
        <dbReference type="ChEBI" id="CHEBI:43474"/>
        <dbReference type="ChEBI" id="CHEBI:48775"/>
        <dbReference type="ChEBI" id="CHEBI:456216"/>
        <dbReference type="EC" id="7.2.2.21"/>
    </reaction>
</comment>
<keyword evidence="3" id="KW-0104">Cadmium</keyword>
<dbReference type="SUPFAM" id="SSF81653">
    <property type="entry name" value="Calcium ATPase, transduction domain A"/>
    <property type="match status" value="1"/>
</dbReference>
<dbReference type="SUPFAM" id="SSF56784">
    <property type="entry name" value="HAD-like"/>
    <property type="match status" value="1"/>
</dbReference>
<dbReference type="InterPro" id="IPR036412">
    <property type="entry name" value="HAD-like_sf"/>
</dbReference>
<evidence type="ECO:0000256" key="1">
    <source>
        <dbReference type="ARBA" id="ARBA00004141"/>
    </source>
</evidence>
<dbReference type="Proteomes" id="UP000274920">
    <property type="component" value="Unassembled WGS sequence"/>
</dbReference>
<feature type="domain" description="P-type ATPase A" evidence="12">
    <location>
        <begin position="124"/>
        <end position="222"/>
    </location>
</feature>
<dbReference type="InterPro" id="IPR008250">
    <property type="entry name" value="ATPase_P-typ_transduc_dom_A_sf"/>
</dbReference>
<keyword evidence="11" id="KW-0067">ATP-binding</keyword>
<dbReference type="SFLD" id="SFLDG00002">
    <property type="entry name" value="C1.7:_P-type_atpase_like"/>
    <property type="match status" value="1"/>
</dbReference>
<comment type="similarity">
    <text evidence="2 11">Belongs to the cation transport ATPase (P-type) (TC 3.A.3) family. Type IB subfamily.</text>
</comment>
<dbReference type="EC" id="7.2.2.21" evidence="9"/>
<keyword evidence="14" id="KW-1185">Reference proteome</keyword>
<dbReference type="InterPro" id="IPR059000">
    <property type="entry name" value="ATPase_P-type_domA"/>
</dbReference>
<evidence type="ECO:0000256" key="5">
    <source>
        <dbReference type="ARBA" id="ARBA00022723"/>
    </source>
</evidence>
<protein>
    <recommendedName>
        <fullName evidence="9">Cd(2+)-exporting ATPase</fullName>
        <ecNumber evidence="9">7.2.2.21</ecNumber>
    </recommendedName>
</protein>
<feature type="transmembrane region" description="Helical" evidence="11">
    <location>
        <begin position="576"/>
        <end position="595"/>
    </location>
</feature>
<dbReference type="SUPFAM" id="SSF81665">
    <property type="entry name" value="Calcium ATPase, transmembrane domain M"/>
    <property type="match status" value="1"/>
</dbReference>
<dbReference type="GO" id="GO:0005524">
    <property type="term" value="F:ATP binding"/>
    <property type="evidence" value="ECO:0007669"/>
    <property type="project" value="UniProtKB-UniRule"/>
</dbReference>
<keyword evidence="5 11" id="KW-0479">Metal-binding</keyword>
<dbReference type="GO" id="GO:0046872">
    <property type="term" value="F:metal ion binding"/>
    <property type="evidence" value="ECO:0007669"/>
    <property type="project" value="UniProtKB-KW"/>
</dbReference>
<reference evidence="13" key="1">
    <citation type="submission" date="2018-10" db="EMBL/GenBank/DDBJ databases">
        <title>Schaedlerella arabinophila gen. nov. sp. nov., isolated from the mouse intestinal tract and comparative analysis with the genome of the closely related altered Schaedler flora strain ASF502.</title>
        <authorList>
            <person name="Miyake S."/>
            <person name="Soh M."/>
            <person name="Seedorf H."/>
        </authorList>
    </citation>
    <scope>NUCLEOTIDE SEQUENCE [LARGE SCALE GENOMIC DNA]</scope>
    <source>
        <strain evidence="13">DSM 106076</strain>
    </source>
</reference>
<dbReference type="EMBL" id="RHJS01000002">
    <property type="protein sequence ID" value="RRK34881.1"/>
    <property type="molecule type" value="Genomic_DNA"/>
</dbReference>
<evidence type="ECO:0000256" key="6">
    <source>
        <dbReference type="ARBA" id="ARBA00022967"/>
    </source>
</evidence>
<evidence type="ECO:0000256" key="8">
    <source>
        <dbReference type="ARBA" id="ARBA00023136"/>
    </source>
</evidence>
<dbReference type="SFLD" id="SFLDS00003">
    <property type="entry name" value="Haloacid_Dehalogenase"/>
    <property type="match status" value="1"/>
</dbReference>
<dbReference type="SFLD" id="SFLDF00027">
    <property type="entry name" value="p-type_atpase"/>
    <property type="match status" value="1"/>
</dbReference>
<feature type="transmembrane region" description="Helical" evidence="11">
    <location>
        <begin position="12"/>
        <end position="30"/>
    </location>
</feature>
<keyword evidence="8 11" id="KW-0472">Membrane</keyword>
<dbReference type="InterPro" id="IPR001757">
    <property type="entry name" value="P_typ_ATPase"/>
</dbReference>
<dbReference type="Gene3D" id="3.40.50.1000">
    <property type="entry name" value="HAD superfamily/HAD-like"/>
    <property type="match status" value="1"/>
</dbReference>
<dbReference type="NCBIfam" id="TIGR01512">
    <property type="entry name" value="ATPase-IB2_Cd"/>
    <property type="match status" value="1"/>
</dbReference>
<keyword evidence="4 11" id="KW-0812">Transmembrane</keyword>
<evidence type="ECO:0000256" key="11">
    <source>
        <dbReference type="RuleBase" id="RU362081"/>
    </source>
</evidence>
<dbReference type="GO" id="GO:0005886">
    <property type="term" value="C:plasma membrane"/>
    <property type="evidence" value="ECO:0007669"/>
    <property type="project" value="UniProtKB-SubCell"/>
</dbReference>
<dbReference type="PRINTS" id="PR00119">
    <property type="entry name" value="CATATPASE"/>
</dbReference>
<dbReference type="GO" id="GO:0016887">
    <property type="term" value="F:ATP hydrolysis activity"/>
    <property type="evidence" value="ECO:0007669"/>
    <property type="project" value="InterPro"/>
</dbReference>
<evidence type="ECO:0000259" key="12">
    <source>
        <dbReference type="Pfam" id="PF00122"/>
    </source>
</evidence>
<dbReference type="Pfam" id="PF00702">
    <property type="entry name" value="Hydrolase"/>
    <property type="match status" value="1"/>
</dbReference>
<feature type="transmembrane region" description="Helical" evidence="11">
    <location>
        <begin position="273"/>
        <end position="294"/>
    </location>
</feature>
<evidence type="ECO:0000256" key="9">
    <source>
        <dbReference type="ARBA" id="ARBA00039103"/>
    </source>
</evidence>
<proteinExistence type="inferred from homology"/>
<evidence type="ECO:0000256" key="3">
    <source>
        <dbReference type="ARBA" id="ARBA00022539"/>
    </source>
</evidence>
<evidence type="ECO:0000313" key="14">
    <source>
        <dbReference type="Proteomes" id="UP000274920"/>
    </source>
</evidence>
<dbReference type="PANTHER" id="PTHR48085">
    <property type="entry name" value="CADMIUM/ZINC-TRANSPORTING ATPASE HMA2-RELATED"/>
    <property type="match status" value="1"/>
</dbReference>
<evidence type="ECO:0000256" key="4">
    <source>
        <dbReference type="ARBA" id="ARBA00022692"/>
    </source>
</evidence>
<keyword evidence="7 11" id="KW-1133">Transmembrane helix</keyword>
<comment type="caution">
    <text evidence="13">The sequence shown here is derived from an EMBL/GenBank/DDBJ whole genome shotgun (WGS) entry which is preliminary data.</text>
</comment>
<organism evidence="13 14">
    <name type="scientific">Schaedlerella arabinosiphila</name>
    <dbReference type="NCBI Taxonomy" id="2044587"/>
    <lineage>
        <taxon>Bacteria</taxon>
        <taxon>Bacillati</taxon>
        <taxon>Bacillota</taxon>
        <taxon>Clostridia</taxon>
        <taxon>Lachnospirales</taxon>
        <taxon>Lachnospiraceae</taxon>
        <taxon>Schaedlerella</taxon>
    </lineage>
</organism>
<feature type="transmembrane region" description="Helical" evidence="11">
    <location>
        <begin position="241"/>
        <end position="261"/>
    </location>
</feature>
<dbReference type="Gene3D" id="2.70.150.10">
    <property type="entry name" value="Calcium-transporting ATPase, cytoplasmic transduction domain A"/>
    <property type="match status" value="1"/>
</dbReference>
<dbReference type="InterPro" id="IPR023298">
    <property type="entry name" value="ATPase_P-typ_TM_dom_sf"/>
</dbReference>
<keyword evidence="11" id="KW-0547">Nucleotide-binding</keyword>
<dbReference type="InterPro" id="IPR044492">
    <property type="entry name" value="P_typ_ATPase_HD_dom"/>
</dbReference>
<dbReference type="Gene3D" id="3.40.1110.10">
    <property type="entry name" value="Calcium-transporting ATPase, cytoplasmic domain N"/>
    <property type="match status" value="1"/>
</dbReference>
<dbReference type="GO" id="GO:0008551">
    <property type="term" value="F:P-type cadmium transporter activity"/>
    <property type="evidence" value="ECO:0007669"/>
    <property type="project" value="UniProtKB-EC"/>
</dbReference>
<keyword evidence="13" id="KW-0378">Hydrolase</keyword>
<dbReference type="PRINTS" id="PR00120">
    <property type="entry name" value="HATPASE"/>
</dbReference>
<dbReference type="NCBIfam" id="TIGR01494">
    <property type="entry name" value="ATPase_P-type"/>
    <property type="match status" value="1"/>
</dbReference>
<dbReference type="InterPro" id="IPR027256">
    <property type="entry name" value="P-typ_ATPase_IB"/>
</dbReference>
<feature type="transmembrane region" description="Helical" evidence="11">
    <location>
        <begin position="42"/>
        <end position="60"/>
    </location>
</feature>
<sequence>MAKEVKIRFIELAAGLAVYFGWLAGAHYDYWNLAVTEEMKLALVLLAYAVLAADACWQILKKLRHRQLFEENFLMLLATGGALYAGRYAEAVAAMLIFHIGKLIETMTLDHTKRSIAKFMDIRPSFANRKRGLGEETVSPEELRTGQIIVIRPGEKIPVDAVVMRGSSNIDEKALTGEFQPRSVSMGSRIYSGSINMDSLIEARVTRVYEESTAAKILNMVESAMKNKGESQSSAEWFTRLYSPVVTVLGLLVMFLPPMLLPGQDSETWFYRGLIFLVAACPCGLLVSVPIAFLGGIGAASRQGVLIKGGSYLEALSQTETFIFDKTGTLTEGIFGLKEICPRGITAAQLLEITAYAEAYSSHPIALSLRDAYEKGIDTSRIGYIQERPGLGIEAVIDGMRVYTGNHRFMEALGIQIQKVKGSGTAVHAAVGRRYVGYVLISDRVRGDVSDTIRWLRQQHMEVMMLTGDNEHVANEVAHALGIEYVYANLLPQDKVTQLEEIMNDQMETEKLAFVGDGINDAPVLARADIGIAMGGLGSDAALEAADIILMEDEPSRIINAIRISRGTVRTVRENLYFAVFIKVILLALAFAGGITMREAIIADMAVLVINLLNSFWVLKYPEW</sequence>
<name>A0A3R8L247_9FIRM</name>
<dbReference type="NCBIfam" id="TIGR01525">
    <property type="entry name" value="ATPase-IB_hvy"/>
    <property type="match status" value="1"/>
</dbReference>
<accession>A0A3R8L247</accession>